<gene>
    <name evidence="2" type="ORF">bhn_I2502</name>
</gene>
<dbReference type="PANTHER" id="PTHR37301:SF1">
    <property type="entry name" value="DNA-BINDING PROTEIN"/>
    <property type="match status" value="1"/>
</dbReference>
<dbReference type="AlphaFoldDB" id="A0A1D9P5C3"/>
<reference evidence="3" key="1">
    <citation type="submission" date="2016-10" db="EMBL/GenBank/DDBJ databases">
        <title>The complete genome sequence of the rumen bacterium Butyrivibrio hungatei MB2003.</title>
        <authorList>
            <person name="Palevich N."/>
            <person name="Kelly W.J."/>
            <person name="Leahy S.C."/>
            <person name="Altermann E."/>
            <person name="Rakonjac J."/>
            <person name="Attwood G.T."/>
        </authorList>
    </citation>
    <scope>NUCLEOTIDE SEQUENCE [LARGE SCALE GENOMIC DNA]</scope>
    <source>
        <strain evidence="3">MB2003</strain>
    </source>
</reference>
<sequence>MGRIVLELDVMMARRHMSLNELADKVGISNVNLSKIKNNKVNAVRFGTLAGICDALECEPGDILKYDPNGEAQE</sequence>
<dbReference type="Gene3D" id="1.10.260.40">
    <property type="entry name" value="lambda repressor-like DNA-binding domains"/>
    <property type="match status" value="1"/>
</dbReference>
<proteinExistence type="predicted"/>
<dbReference type="EMBL" id="CP017831">
    <property type="protein sequence ID" value="AOZ97534.1"/>
    <property type="molecule type" value="Genomic_DNA"/>
</dbReference>
<organism evidence="2 3">
    <name type="scientific">Butyrivibrio hungatei</name>
    <dbReference type="NCBI Taxonomy" id="185008"/>
    <lineage>
        <taxon>Bacteria</taxon>
        <taxon>Bacillati</taxon>
        <taxon>Bacillota</taxon>
        <taxon>Clostridia</taxon>
        <taxon>Lachnospirales</taxon>
        <taxon>Lachnospiraceae</taxon>
        <taxon>Butyrivibrio</taxon>
    </lineage>
</organism>
<evidence type="ECO:0000313" key="2">
    <source>
        <dbReference type="EMBL" id="AOZ97534.1"/>
    </source>
</evidence>
<accession>A0A1D9P5C3</accession>
<dbReference type="Proteomes" id="UP000179284">
    <property type="component" value="Chromosome I"/>
</dbReference>
<dbReference type="CDD" id="cd00093">
    <property type="entry name" value="HTH_XRE"/>
    <property type="match status" value="1"/>
</dbReference>
<keyword evidence="3" id="KW-1185">Reference proteome</keyword>
<dbReference type="SUPFAM" id="SSF47413">
    <property type="entry name" value="lambda repressor-like DNA-binding domains"/>
    <property type="match status" value="1"/>
</dbReference>
<evidence type="ECO:0000259" key="1">
    <source>
        <dbReference type="PROSITE" id="PS50943"/>
    </source>
</evidence>
<dbReference type="OrthoDB" id="9805309at2"/>
<dbReference type="InterPro" id="IPR010982">
    <property type="entry name" value="Lambda_DNA-bd_dom_sf"/>
</dbReference>
<dbReference type="RefSeq" id="WP_071177543.1">
    <property type="nucleotide sequence ID" value="NZ_CP017831.1"/>
</dbReference>
<dbReference type="Pfam" id="PF13443">
    <property type="entry name" value="HTH_26"/>
    <property type="match status" value="1"/>
</dbReference>
<name>A0A1D9P5C3_9FIRM</name>
<dbReference type="InterPro" id="IPR001387">
    <property type="entry name" value="Cro/C1-type_HTH"/>
</dbReference>
<evidence type="ECO:0000313" key="3">
    <source>
        <dbReference type="Proteomes" id="UP000179284"/>
    </source>
</evidence>
<dbReference type="GO" id="GO:0003677">
    <property type="term" value="F:DNA binding"/>
    <property type="evidence" value="ECO:0007669"/>
    <property type="project" value="InterPro"/>
</dbReference>
<dbReference type="SMART" id="SM00530">
    <property type="entry name" value="HTH_XRE"/>
    <property type="match status" value="1"/>
</dbReference>
<dbReference type="KEGG" id="bhu:bhn_I2502"/>
<protein>
    <submittedName>
        <fullName evidence="2">HTH domain-containing protein</fullName>
    </submittedName>
</protein>
<feature type="domain" description="HTH cro/C1-type" evidence="1">
    <location>
        <begin position="8"/>
        <end position="63"/>
    </location>
</feature>
<dbReference type="PROSITE" id="PS50943">
    <property type="entry name" value="HTH_CROC1"/>
    <property type="match status" value="1"/>
</dbReference>
<dbReference type="PANTHER" id="PTHR37301">
    <property type="entry name" value="DNA-BINDING PROTEIN-RELATED"/>
    <property type="match status" value="1"/>
</dbReference>